<keyword evidence="4" id="KW-0732">Signal</keyword>
<dbReference type="InterPro" id="IPR000073">
    <property type="entry name" value="AB_hydrolase_1"/>
</dbReference>
<dbReference type="EMBL" id="CAKKNE010000005">
    <property type="protein sequence ID" value="CAH0377537.1"/>
    <property type="molecule type" value="Genomic_DNA"/>
</dbReference>
<feature type="signal peptide" evidence="4">
    <location>
        <begin position="1"/>
        <end position="19"/>
    </location>
</feature>
<evidence type="ECO:0000256" key="4">
    <source>
        <dbReference type="SAM" id="SignalP"/>
    </source>
</evidence>
<dbReference type="Gene3D" id="3.40.50.1820">
    <property type="entry name" value="alpha/beta hydrolase"/>
    <property type="match status" value="1"/>
</dbReference>
<protein>
    <recommendedName>
        <fullName evidence="5">AB hydrolase-1 domain-containing protein</fullName>
    </recommendedName>
</protein>
<dbReference type="Pfam" id="PF00561">
    <property type="entry name" value="Abhydrolase_1"/>
    <property type="match status" value="1"/>
</dbReference>
<comment type="similarity">
    <text evidence="3">Belongs to the AB hydrolase superfamily. ABHD14 family.</text>
</comment>
<evidence type="ECO:0000313" key="7">
    <source>
        <dbReference type="Proteomes" id="UP000789595"/>
    </source>
</evidence>
<organism evidence="6 7">
    <name type="scientific">Pelagomonas calceolata</name>
    <dbReference type="NCBI Taxonomy" id="35677"/>
    <lineage>
        <taxon>Eukaryota</taxon>
        <taxon>Sar</taxon>
        <taxon>Stramenopiles</taxon>
        <taxon>Ochrophyta</taxon>
        <taxon>Pelagophyceae</taxon>
        <taxon>Pelagomonadales</taxon>
        <taxon>Pelagomonadaceae</taxon>
        <taxon>Pelagomonas</taxon>
    </lineage>
</organism>
<dbReference type="SUPFAM" id="SSF53474">
    <property type="entry name" value="alpha/beta-Hydrolases"/>
    <property type="match status" value="1"/>
</dbReference>
<feature type="chain" id="PRO_5035159143" description="AB hydrolase-1 domain-containing protein" evidence="4">
    <location>
        <begin position="20"/>
        <end position="279"/>
    </location>
</feature>
<dbReference type="OrthoDB" id="284184at2759"/>
<evidence type="ECO:0000259" key="5">
    <source>
        <dbReference type="Pfam" id="PF00561"/>
    </source>
</evidence>
<evidence type="ECO:0000256" key="3">
    <source>
        <dbReference type="ARBA" id="ARBA00037942"/>
    </source>
</evidence>
<dbReference type="GO" id="GO:0005737">
    <property type="term" value="C:cytoplasm"/>
    <property type="evidence" value="ECO:0007669"/>
    <property type="project" value="UniProtKB-SubCell"/>
</dbReference>
<accession>A0A8J2SYH6</accession>
<proteinExistence type="inferred from homology"/>
<evidence type="ECO:0000313" key="6">
    <source>
        <dbReference type="EMBL" id="CAH0377537.1"/>
    </source>
</evidence>
<dbReference type="PANTHER" id="PTHR46197">
    <property type="entry name" value="PROTEIN ABHD14B-LIKE"/>
    <property type="match status" value="1"/>
</dbReference>
<comment type="caution">
    <text evidence="6">The sequence shown here is derived from an EMBL/GenBank/DDBJ whole genome shotgun (WGS) entry which is preliminary data.</text>
</comment>
<evidence type="ECO:0000256" key="2">
    <source>
        <dbReference type="ARBA" id="ARBA00022490"/>
    </source>
</evidence>
<feature type="domain" description="AB hydrolase-1" evidence="5">
    <location>
        <begin position="65"/>
        <end position="169"/>
    </location>
</feature>
<name>A0A8J2SYH6_9STRA</name>
<dbReference type="Proteomes" id="UP000789595">
    <property type="component" value="Unassembled WGS sequence"/>
</dbReference>
<comment type="subcellular location">
    <subcellularLocation>
        <location evidence="1">Cytoplasm</location>
    </subcellularLocation>
</comment>
<gene>
    <name evidence="6" type="ORF">PECAL_5P20730</name>
</gene>
<keyword evidence="2" id="KW-0963">Cytoplasm</keyword>
<dbReference type="InterPro" id="IPR029058">
    <property type="entry name" value="AB_hydrolase_fold"/>
</dbReference>
<sequence>MSRVLLALTLVSARRMARGRAANADLEGAIRDAYVDKHQVHHGSITVDGEAVEFLEAGPKDAAKTVLFCHGAAFSMATWQHVGVLDALAEAGMRGIALNLPGYGASSKTIGGWQGRAGFVRRVAEALDLPSTLMVVAASMGGSYALPFVMDPGPYKIAGYITAAALRSRHNAKPPSVPVLGIYGSEDQPRLDSDRRACFAVPPSPYGCYGNHTQLIVLANAPHPCYLRDAAAARQFTNLVVAFAGGAMSRDMGSTPLHAYSAHVAAATAEPALSVRAAW</sequence>
<evidence type="ECO:0000256" key="1">
    <source>
        <dbReference type="ARBA" id="ARBA00004496"/>
    </source>
</evidence>
<reference evidence="6" key="1">
    <citation type="submission" date="2021-11" db="EMBL/GenBank/DDBJ databases">
        <authorList>
            <consortium name="Genoscope - CEA"/>
            <person name="William W."/>
        </authorList>
    </citation>
    <scope>NUCLEOTIDE SEQUENCE</scope>
</reference>
<dbReference type="AlphaFoldDB" id="A0A8J2SYH6"/>
<dbReference type="PANTHER" id="PTHR46197:SF3">
    <property type="entry name" value="AB HYDROLASE-1 DOMAIN-CONTAINING PROTEIN"/>
    <property type="match status" value="1"/>
</dbReference>
<keyword evidence="7" id="KW-1185">Reference proteome</keyword>